<evidence type="ECO:0000313" key="1">
    <source>
        <dbReference type="EMBL" id="MCU4744247.1"/>
    </source>
</evidence>
<comment type="caution">
    <text evidence="1">The sequence shown here is derived from an EMBL/GenBank/DDBJ whole genome shotgun (WGS) entry which is preliminary data.</text>
</comment>
<dbReference type="AlphaFoldDB" id="A0AAP3E4K4"/>
<evidence type="ECO:0000313" key="2">
    <source>
        <dbReference type="Proteomes" id="UP001321018"/>
    </source>
</evidence>
<dbReference type="Proteomes" id="UP001321018">
    <property type="component" value="Unassembled WGS sequence"/>
</dbReference>
<protein>
    <submittedName>
        <fullName evidence="1">Uncharacterized protein</fullName>
    </submittedName>
</protein>
<name>A0AAP3E4K4_9EURY</name>
<accession>A0AAP3E4K4</accession>
<dbReference type="EMBL" id="JAOPKA010000024">
    <property type="protein sequence ID" value="MCU4744247.1"/>
    <property type="molecule type" value="Genomic_DNA"/>
</dbReference>
<dbReference type="RefSeq" id="WP_338006055.1">
    <property type="nucleotide sequence ID" value="NZ_JAOPKA010000024.1"/>
</dbReference>
<sequence>MTRTLEKPRTSLTGAQKNAFEHVINTLTAHRDRRYWGEKDNKITYDDPNETGRVNETQRITIEILPVHDLKDGDTIRTVTGGHFILEPEEIVGMNNDNTIFTTQSGAASSKYELVDEAWHRTEFAKDTGWLQQNYDQERKPIDAVEVAVVRISDSNPFEFNTGDFHIEYQ</sequence>
<reference evidence="1" key="1">
    <citation type="submission" date="2022-09" db="EMBL/GenBank/DDBJ databases">
        <title>Enrichment on poylsaccharides allowed isolation of novel metabolic and taxonomic groups of Haloarchaea.</title>
        <authorList>
            <person name="Sorokin D.Y."/>
            <person name="Elcheninov A.G."/>
            <person name="Khizhniak T.V."/>
            <person name="Kolganova T.V."/>
            <person name="Kublanov I.V."/>
        </authorList>
    </citation>
    <scope>NUCLEOTIDE SEQUENCE</scope>
    <source>
        <strain evidence="1">AArc-xg1-1</strain>
    </source>
</reference>
<gene>
    <name evidence="1" type="ORF">OB960_22995</name>
</gene>
<proteinExistence type="predicted"/>
<organism evidence="1 2">
    <name type="scientific">Natronoglomus mannanivorans</name>
    <dbReference type="NCBI Taxonomy" id="2979990"/>
    <lineage>
        <taxon>Archaea</taxon>
        <taxon>Methanobacteriati</taxon>
        <taxon>Methanobacteriota</taxon>
        <taxon>Stenosarchaea group</taxon>
        <taxon>Halobacteria</taxon>
        <taxon>Halobacteriales</taxon>
        <taxon>Natrialbaceae</taxon>
        <taxon>Natronoglomus</taxon>
    </lineage>
</organism>